<evidence type="ECO:0000313" key="1">
    <source>
        <dbReference type="EMBL" id="KAG8653598.1"/>
    </source>
</evidence>
<evidence type="ECO:0000313" key="2">
    <source>
        <dbReference type="Proteomes" id="UP000091857"/>
    </source>
</evidence>
<gene>
    <name evidence="1" type="ORF">MANES_05G036200v8</name>
</gene>
<dbReference type="Proteomes" id="UP000091857">
    <property type="component" value="Chromosome 5"/>
</dbReference>
<organism evidence="1 2">
    <name type="scientific">Manihot esculenta</name>
    <name type="common">Cassava</name>
    <name type="synonym">Jatropha manihot</name>
    <dbReference type="NCBI Taxonomy" id="3983"/>
    <lineage>
        <taxon>Eukaryota</taxon>
        <taxon>Viridiplantae</taxon>
        <taxon>Streptophyta</taxon>
        <taxon>Embryophyta</taxon>
        <taxon>Tracheophyta</taxon>
        <taxon>Spermatophyta</taxon>
        <taxon>Magnoliopsida</taxon>
        <taxon>eudicotyledons</taxon>
        <taxon>Gunneridae</taxon>
        <taxon>Pentapetalae</taxon>
        <taxon>rosids</taxon>
        <taxon>fabids</taxon>
        <taxon>Malpighiales</taxon>
        <taxon>Euphorbiaceae</taxon>
        <taxon>Crotonoideae</taxon>
        <taxon>Manihoteae</taxon>
        <taxon>Manihot</taxon>
    </lineage>
</organism>
<keyword evidence="2" id="KW-1185">Reference proteome</keyword>
<protein>
    <submittedName>
        <fullName evidence="1">Uncharacterized protein</fullName>
    </submittedName>
</protein>
<name>A0ACB7HPI6_MANES</name>
<accession>A0ACB7HPI6</accession>
<comment type="caution">
    <text evidence="1">The sequence shown here is derived from an EMBL/GenBank/DDBJ whole genome shotgun (WGS) entry which is preliminary data.</text>
</comment>
<reference evidence="2" key="1">
    <citation type="journal article" date="2016" name="Nat. Biotechnol.">
        <title>Sequencing wild and cultivated cassava and related species reveals extensive interspecific hybridization and genetic diversity.</title>
        <authorList>
            <person name="Bredeson J.V."/>
            <person name="Lyons J.B."/>
            <person name="Prochnik S.E."/>
            <person name="Wu G.A."/>
            <person name="Ha C.M."/>
            <person name="Edsinger-Gonzales E."/>
            <person name="Grimwood J."/>
            <person name="Schmutz J."/>
            <person name="Rabbi I.Y."/>
            <person name="Egesi C."/>
            <person name="Nauluvula P."/>
            <person name="Lebot V."/>
            <person name="Ndunguru J."/>
            <person name="Mkamilo G."/>
            <person name="Bart R.S."/>
            <person name="Setter T.L."/>
            <person name="Gleadow R.M."/>
            <person name="Kulakow P."/>
            <person name="Ferguson M.E."/>
            <person name="Rounsley S."/>
            <person name="Rokhsar D.S."/>
        </authorList>
    </citation>
    <scope>NUCLEOTIDE SEQUENCE [LARGE SCALE GENOMIC DNA]</scope>
    <source>
        <strain evidence="2">cv. AM560-2</strain>
    </source>
</reference>
<proteinExistence type="predicted"/>
<sequence>MEETTPVQDPPTQDPNPEPNPNPNPPATVAAPPSQPPLQTADAAPPPSATVATASPSPSPPPPPPPAAASLPPKGKKRPLEGDVQIQDCSYFKMRAVLKDIRPHLLEVLQTVDFRSCKGADELRERLKLLMELYKQMTAEAVTTKAKNEPAEQPLPSENGVGQKSLGHLQEVKPAGQPQSNRVLAKPSESKEAVDLEEQSVYIGGSAFGWNFITFSGNKPVYCGRTKESFRAAQVALFRLWLSGSFSSNPQCITE</sequence>
<dbReference type="EMBL" id="CM004391">
    <property type="protein sequence ID" value="KAG8653598.1"/>
    <property type="molecule type" value="Genomic_DNA"/>
</dbReference>